<dbReference type="Proteomes" id="UP001333710">
    <property type="component" value="Chromosome"/>
</dbReference>
<evidence type="ECO:0000313" key="1">
    <source>
        <dbReference type="EMBL" id="BDX04725.1"/>
    </source>
</evidence>
<keyword evidence="2" id="KW-1185">Reference proteome</keyword>
<reference evidence="1" key="1">
    <citation type="submission" date="2023-01" db="EMBL/GenBank/DDBJ databases">
        <title>Complete genome sequence of Planctobacterium marinum strain Dej080120_11.</title>
        <authorList>
            <person name="Ueki S."/>
            <person name="Maruyama F."/>
        </authorList>
    </citation>
    <scope>NUCLEOTIDE SEQUENCE</scope>
    <source>
        <strain evidence="1">Dej080120_11</strain>
    </source>
</reference>
<dbReference type="EMBL" id="AP027272">
    <property type="protein sequence ID" value="BDX04725.1"/>
    <property type="molecule type" value="Genomic_DNA"/>
</dbReference>
<gene>
    <name evidence="1" type="ORF">MACH26_02460</name>
</gene>
<protein>
    <recommendedName>
        <fullName evidence="3">DUF560 domain-containing protein</fullName>
    </recommendedName>
</protein>
<dbReference type="SUPFAM" id="SSF56935">
    <property type="entry name" value="Porins"/>
    <property type="match status" value="1"/>
</dbReference>
<proteinExistence type="predicted"/>
<accession>A0AA48I2I0</accession>
<dbReference type="KEGG" id="pmaw:MACH26_02460"/>
<organism evidence="1 2">
    <name type="scientific">Planctobacterium marinum</name>
    <dbReference type="NCBI Taxonomy" id="1631968"/>
    <lineage>
        <taxon>Bacteria</taxon>
        <taxon>Pseudomonadati</taxon>
        <taxon>Pseudomonadota</taxon>
        <taxon>Gammaproteobacteria</taxon>
        <taxon>Alteromonadales</taxon>
        <taxon>Alteromonadaceae</taxon>
        <taxon>Planctobacterium</taxon>
    </lineage>
</organism>
<evidence type="ECO:0000313" key="2">
    <source>
        <dbReference type="Proteomes" id="UP001333710"/>
    </source>
</evidence>
<dbReference type="AlphaFoldDB" id="A0AA48I2I0"/>
<sequence length="294" mass="34390">MLLVLFSTVAEATESPHQWQGSASLGLENDSTVIIDELDTVVDEDSASNTVRLGVDYQYNPDDKNEWQFSGNYIVKNFSDSDDFDSALQIYSAAYSHEFERVTLGVRAQVIDSELNHEPFLKLQQLSPYVSFFIGKQWFVNFAIGFNDKRIETDSSRSAQGMQLNVDSYRFIQGINHYLLFSYKSGSENAEDPLFNQLFNQVRIGWVKKIRLFERVNKLRVNWRYLRRNYNDEIHPDIDGFRVDSRRQWEFEWELELNSSFLLGANYRLNEQDSNLGIARYDQHISSVSLEYRF</sequence>
<evidence type="ECO:0008006" key="3">
    <source>
        <dbReference type="Google" id="ProtNLM"/>
    </source>
</evidence>
<name>A0AA48I2I0_9ALTE</name>